<keyword evidence="3" id="KW-0472">Membrane</keyword>
<evidence type="ECO:0000256" key="2">
    <source>
        <dbReference type="SAM" id="MobiDB-lite"/>
    </source>
</evidence>
<dbReference type="Proteomes" id="UP000639643">
    <property type="component" value="Unassembled WGS sequence"/>
</dbReference>
<accession>A0A8H6JTH1</accession>
<dbReference type="Pfam" id="PF11807">
    <property type="entry name" value="UstYa"/>
    <property type="match status" value="1"/>
</dbReference>
<dbReference type="GO" id="GO:0043386">
    <property type="term" value="P:mycotoxin biosynthetic process"/>
    <property type="evidence" value="ECO:0007669"/>
    <property type="project" value="InterPro"/>
</dbReference>
<keyword evidence="4" id="KW-0560">Oxidoreductase</keyword>
<dbReference type="InterPro" id="IPR021765">
    <property type="entry name" value="UstYa-like"/>
</dbReference>
<protein>
    <submittedName>
        <fullName evidence="4">DOPA-dioxygenase</fullName>
    </submittedName>
</protein>
<evidence type="ECO:0000313" key="5">
    <source>
        <dbReference type="Proteomes" id="UP000639643"/>
    </source>
</evidence>
<dbReference type="PANTHER" id="PTHR33365:SF14">
    <property type="entry name" value="TAT PATHWAY SIGNAL SEQUENCE"/>
    <property type="match status" value="1"/>
</dbReference>
<evidence type="ECO:0000256" key="1">
    <source>
        <dbReference type="ARBA" id="ARBA00035112"/>
    </source>
</evidence>
<organism evidence="4 5">
    <name type="scientific">Colletotrichum musicola</name>
    <dbReference type="NCBI Taxonomy" id="2175873"/>
    <lineage>
        <taxon>Eukaryota</taxon>
        <taxon>Fungi</taxon>
        <taxon>Dikarya</taxon>
        <taxon>Ascomycota</taxon>
        <taxon>Pezizomycotina</taxon>
        <taxon>Sordariomycetes</taxon>
        <taxon>Hypocreomycetidae</taxon>
        <taxon>Glomerellales</taxon>
        <taxon>Glomerellaceae</taxon>
        <taxon>Colletotrichum</taxon>
        <taxon>Colletotrichum orchidearum species complex</taxon>
    </lineage>
</organism>
<feature type="compositionally biased region" description="Basic and acidic residues" evidence="2">
    <location>
        <begin position="28"/>
        <end position="45"/>
    </location>
</feature>
<sequence>MAQGNRPSADLAEFDDNSSSGPGESDDVEKALLHDTDDDKEKKSQDCSSRLQASWNSLLLLTIFNVCLFVASCTIWLRASPNEESNVQEHWKATSFYSPILERFQIPKITRVTNGTLYDTNPPSILRQRVGEEADAEWHRIGDHVWPLIIGRDDVKRLGKDPMVAVRIPEELGYGPDAYIAQTEVFHHLHCLDMLRRETSYGEYYEAEEGPRPGGARHRAHIGHCLDVLAQAIKCTGSVDMITFNWVENWDQPFPDFLNHKVCRDFDALLDWVKDEAMDPKVFQKMKSPPQGWPVLPEPGPVQ</sequence>
<feature type="transmembrane region" description="Helical" evidence="3">
    <location>
        <begin position="58"/>
        <end position="77"/>
    </location>
</feature>
<comment type="caution">
    <text evidence="4">The sequence shown here is derived from an EMBL/GenBank/DDBJ whole genome shotgun (WGS) entry which is preliminary data.</text>
</comment>
<evidence type="ECO:0000313" key="4">
    <source>
        <dbReference type="EMBL" id="KAF6818875.1"/>
    </source>
</evidence>
<gene>
    <name evidence="4" type="ORF">CMUS01_11821</name>
</gene>
<evidence type="ECO:0000256" key="3">
    <source>
        <dbReference type="SAM" id="Phobius"/>
    </source>
</evidence>
<dbReference type="OrthoDB" id="3687641at2759"/>
<keyword evidence="3" id="KW-1133">Transmembrane helix</keyword>
<keyword evidence="3" id="KW-0812">Transmembrane</keyword>
<dbReference type="GO" id="GO:0051213">
    <property type="term" value="F:dioxygenase activity"/>
    <property type="evidence" value="ECO:0007669"/>
    <property type="project" value="UniProtKB-KW"/>
</dbReference>
<feature type="region of interest" description="Disordered" evidence="2">
    <location>
        <begin position="1"/>
        <end position="46"/>
    </location>
</feature>
<proteinExistence type="inferred from homology"/>
<dbReference type="AlphaFoldDB" id="A0A8H6JTH1"/>
<name>A0A8H6JTH1_9PEZI</name>
<dbReference type="PANTHER" id="PTHR33365">
    <property type="entry name" value="YALI0B05434P"/>
    <property type="match status" value="1"/>
</dbReference>
<dbReference type="EMBL" id="WIGM01000625">
    <property type="protein sequence ID" value="KAF6818875.1"/>
    <property type="molecule type" value="Genomic_DNA"/>
</dbReference>
<comment type="similarity">
    <text evidence="1">Belongs to the ustYa family.</text>
</comment>
<keyword evidence="4" id="KW-0223">Dioxygenase</keyword>
<reference evidence="4" key="1">
    <citation type="journal article" date="2020" name="Phytopathology">
        <title>Genome Sequence Resources of Colletotrichum truncatum, C. plurivorum, C. musicola, and C. sojae: Four Species Pathogenic to Soybean (Glycine max).</title>
        <authorList>
            <person name="Rogerio F."/>
            <person name="Boufleur T.R."/>
            <person name="Ciampi-Guillardi M."/>
            <person name="Sukno S.A."/>
            <person name="Thon M.R."/>
            <person name="Massola Junior N.S."/>
            <person name="Baroncelli R."/>
        </authorList>
    </citation>
    <scope>NUCLEOTIDE SEQUENCE</scope>
    <source>
        <strain evidence="4">LFN0074</strain>
    </source>
</reference>
<keyword evidence="5" id="KW-1185">Reference proteome</keyword>